<evidence type="ECO:0000256" key="3">
    <source>
        <dbReference type="SAM" id="MobiDB-lite"/>
    </source>
</evidence>
<keyword evidence="1" id="KW-0808">Transferase</keyword>
<evidence type="ECO:0000256" key="2">
    <source>
        <dbReference type="ARBA" id="ARBA00023315"/>
    </source>
</evidence>
<feature type="transmembrane region" description="Helical" evidence="4">
    <location>
        <begin position="51"/>
        <end position="71"/>
    </location>
</feature>
<proteinExistence type="predicted"/>
<evidence type="ECO:0000256" key="1">
    <source>
        <dbReference type="ARBA" id="ARBA00022679"/>
    </source>
</evidence>
<accession>A0A640K9A6</accession>
<dbReference type="SUPFAM" id="SSF69593">
    <property type="entry name" value="Glycerol-3-phosphate (1)-acyltransferase"/>
    <property type="match status" value="1"/>
</dbReference>
<dbReference type="GO" id="GO:0005783">
    <property type="term" value="C:endoplasmic reticulum"/>
    <property type="evidence" value="ECO:0007669"/>
    <property type="project" value="TreeGrafter"/>
</dbReference>
<dbReference type="InterPro" id="IPR002123">
    <property type="entry name" value="Plipid/glycerol_acylTrfase"/>
</dbReference>
<evidence type="ECO:0000313" key="7">
    <source>
        <dbReference type="Proteomes" id="UP000419144"/>
    </source>
</evidence>
<dbReference type="AlphaFoldDB" id="A0A640K9A6"/>
<evidence type="ECO:0000313" key="6">
    <source>
        <dbReference type="EMBL" id="GET85711.1"/>
    </source>
</evidence>
<feature type="region of interest" description="Disordered" evidence="3">
    <location>
        <begin position="316"/>
        <end position="339"/>
    </location>
</feature>
<dbReference type="EMBL" id="BLBS01000004">
    <property type="protein sequence ID" value="GET85711.1"/>
    <property type="molecule type" value="Genomic_DNA"/>
</dbReference>
<keyword evidence="4" id="KW-1133">Transmembrane helix</keyword>
<feature type="transmembrane region" description="Helical" evidence="4">
    <location>
        <begin position="22"/>
        <end position="39"/>
    </location>
</feature>
<gene>
    <name evidence="6" type="ORF">LtaPh_0410100</name>
</gene>
<dbReference type="CDD" id="cd07989">
    <property type="entry name" value="LPLAT_AGPAT-like"/>
    <property type="match status" value="1"/>
</dbReference>
<evidence type="ECO:0000256" key="4">
    <source>
        <dbReference type="SAM" id="Phobius"/>
    </source>
</evidence>
<dbReference type="PANTHER" id="PTHR10434">
    <property type="entry name" value="1-ACYL-SN-GLYCEROL-3-PHOSPHATE ACYLTRANSFERASE"/>
    <property type="match status" value="1"/>
</dbReference>
<dbReference type="PANTHER" id="PTHR10434:SF48">
    <property type="entry name" value="PUTATIVE-RELATED"/>
    <property type="match status" value="1"/>
</dbReference>
<feature type="transmembrane region" description="Helical" evidence="4">
    <location>
        <begin position="83"/>
        <end position="102"/>
    </location>
</feature>
<feature type="domain" description="Phospholipid/glycerol acyltransferase" evidence="5">
    <location>
        <begin position="131"/>
        <end position="259"/>
    </location>
</feature>
<reference evidence="6" key="1">
    <citation type="submission" date="2019-11" db="EMBL/GenBank/DDBJ databases">
        <title>Leishmania tarentolae CDS.</title>
        <authorList>
            <person name="Goto Y."/>
            <person name="Yamagishi J."/>
        </authorList>
    </citation>
    <scope>NUCLEOTIDE SEQUENCE [LARGE SCALE GENOMIC DNA]</scope>
    <source>
        <strain evidence="6">Parrot Tar II</strain>
    </source>
</reference>
<dbReference type="SMART" id="SM00563">
    <property type="entry name" value="PlsC"/>
    <property type="match status" value="1"/>
</dbReference>
<dbReference type="VEuPathDB" id="TriTrypDB:LtaPh_0410100"/>
<sequence length="355" mass="39605">MGASATRVLHEAAARLPQLTRIQRSTLLAAALGAGYTLLRQRLVPKWVMQKWFVLSSTALVMPSSVLIYLIDPLRYLGVPRRWVQSMCVVIIGYAFKAVWWVNPQIRMHVRFDANEHGKPACWDDIARTGTAFALNHTSFWDAFEMVGITPMSHLLQMRTLMKSTLRNIPIFGGVFDRVGHFPVYFKSDAGDNFHVDKEKQAVVSQQMRWHLGLGGSIAFFPEGSVNKTPETLQTFRYGTFATIIEHQLRLYYVVSAGSEKTWSPRMAYGGLPADIHIRIGAYPIDVDKDSSKTVAVGLQERMQQVRDEIAADVASAQEAGRQSKGSVSEAKESKTLDSASLHAAREAYATRAMA</sequence>
<dbReference type="Proteomes" id="UP000419144">
    <property type="component" value="Unassembled WGS sequence"/>
</dbReference>
<protein>
    <submittedName>
        <fullName evidence="6">Acyltransferase-like protein, copy 2</fullName>
    </submittedName>
</protein>
<dbReference type="Pfam" id="PF01553">
    <property type="entry name" value="Acyltransferase"/>
    <property type="match status" value="1"/>
</dbReference>
<dbReference type="OrthoDB" id="431951at2759"/>
<dbReference type="GO" id="GO:0003841">
    <property type="term" value="F:1-acylglycerol-3-phosphate O-acyltransferase activity"/>
    <property type="evidence" value="ECO:0007669"/>
    <property type="project" value="TreeGrafter"/>
</dbReference>
<keyword evidence="4" id="KW-0472">Membrane</keyword>
<name>A0A640K9A6_LEITA</name>
<keyword evidence="7" id="KW-1185">Reference proteome</keyword>
<keyword evidence="4" id="KW-0812">Transmembrane</keyword>
<evidence type="ECO:0000259" key="5">
    <source>
        <dbReference type="SMART" id="SM00563"/>
    </source>
</evidence>
<dbReference type="GO" id="GO:0006654">
    <property type="term" value="P:phosphatidic acid biosynthetic process"/>
    <property type="evidence" value="ECO:0007669"/>
    <property type="project" value="TreeGrafter"/>
</dbReference>
<organism evidence="6 7">
    <name type="scientific">Leishmania tarentolae</name>
    <name type="common">Sauroleishmania tarentolae</name>
    <dbReference type="NCBI Taxonomy" id="5689"/>
    <lineage>
        <taxon>Eukaryota</taxon>
        <taxon>Discoba</taxon>
        <taxon>Euglenozoa</taxon>
        <taxon>Kinetoplastea</taxon>
        <taxon>Metakinetoplastina</taxon>
        <taxon>Trypanosomatida</taxon>
        <taxon>Trypanosomatidae</taxon>
        <taxon>Leishmaniinae</taxon>
        <taxon>Leishmania</taxon>
        <taxon>lizard Leishmania</taxon>
    </lineage>
</organism>
<comment type="caution">
    <text evidence="6">The sequence shown here is derived from an EMBL/GenBank/DDBJ whole genome shotgun (WGS) entry which is preliminary data.</text>
</comment>
<keyword evidence="2" id="KW-0012">Acyltransferase</keyword>